<reference evidence="2" key="1">
    <citation type="submission" date="2017-02" db="EMBL/GenBank/DDBJ databases">
        <title>Pseudomonas floridae sp. nov., a novel pathogenic bacterial species isolated from tomato.</title>
        <authorList>
            <person name="Timilsina S."/>
            <person name="Vallad G.E."/>
            <person name="Jones J.B."/>
        </authorList>
    </citation>
    <scope>NUCLEOTIDE SEQUENCE [LARGE SCALE GENOMIC DNA]</scope>
    <source>
        <strain evidence="2">GEV388</strain>
    </source>
</reference>
<keyword evidence="2" id="KW-1185">Reference proteome</keyword>
<dbReference type="AlphaFoldDB" id="A0A1X0MLM3"/>
<organism evidence="1 2">
    <name type="scientific">Pseudomonas floridensis</name>
    <dbReference type="NCBI Taxonomy" id="1958950"/>
    <lineage>
        <taxon>Bacteria</taxon>
        <taxon>Pseudomonadati</taxon>
        <taxon>Pseudomonadota</taxon>
        <taxon>Gammaproteobacteria</taxon>
        <taxon>Pseudomonadales</taxon>
        <taxon>Pseudomonadaceae</taxon>
        <taxon>Pseudomonas</taxon>
    </lineage>
</organism>
<accession>A0A1X0MLM3</accession>
<gene>
    <name evidence="1" type="ORF">BZK31_28295</name>
</gene>
<dbReference type="EMBL" id="MUIO01000208">
    <property type="protein sequence ID" value="ORC48235.1"/>
    <property type="molecule type" value="Genomic_DNA"/>
</dbReference>
<sequence length="69" mass="7488">MGAVDLAVQVVAFHVADQPAVEVQLMQVAAPVVQVGQVLVGRQGPPAYLNLEERRIKTDVCSQPMYNEL</sequence>
<evidence type="ECO:0000313" key="2">
    <source>
        <dbReference type="Proteomes" id="UP000192815"/>
    </source>
</evidence>
<evidence type="ECO:0000313" key="1">
    <source>
        <dbReference type="EMBL" id="ORC48235.1"/>
    </source>
</evidence>
<comment type="caution">
    <text evidence="1">The sequence shown here is derived from an EMBL/GenBank/DDBJ whole genome shotgun (WGS) entry which is preliminary data.</text>
</comment>
<dbReference type="Proteomes" id="UP000192815">
    <property type="component" value="Unassembled WGS sequence"/>
</dbReference>
<proteinExistence type="predicted"/>
<protein>
    <submittedName>
        <fullName evidence="1">Uncharacterized protein</fullName>
    </submittedName>
</protein>
<name>A0A1X0MLM3_9PSED</name>